<evidence type="ECO:0000256" key="4">
    <source>
        <dbReference type="SAM" id="Coils"/>
    </source>
</evidence>
<evidence type="ECO:0000313" key="8">
    <source>
        <dbReference type="Proteomes" id="UP000887540"/>
    </source>
</evidence>
<feature type="region of interest" description="Disordered" evidence="5">
    <location>
        <begin position="476"/>
        <end position="522"/>
    </location>
</feature>
<dbReference type="Pfam" id="PF01437">
    <property type="entry name" value="PSI"/>
    <property type="match status" value="1"/>
</dbReference>
<dbReference type="SUPFAM" id="SSF103575">
    <property type="entry name" value="Plexin repeat"/>
    <property type="match status" value="1"/>
</dbReference>
<keyword evidence="8" id="KW-1185">Reference proteome</keyword>
<keyword evidence="6" id="KW-0812">Transmembrane</keyword>
<evidence type="ECO:0000256" key="1">
    <source>
        <dbReference type="ARBA" id="ARBA00004370"/>
    </source>
</evidence>
<keyword evidence="4" id="KW-0175">Coiled coil</keyword>
<dbReference type="WBParaSite" id="ACRNAN_scaffold9927.g18443.t1">
    <property type="protein sequence ID" value="ACRNAN_scaffold9927.g18443.t1"/>
    <property type="gene ID" value="ACRNAN_scaffold9927.g18443"/>
</dbReference>
<dbReference type="PANTHER" id="PTHR11036">
    <property type="entry name" value="SEMAPHORIN"/>
    <property type="match status" value="1"/>
</dbReference>
<evidence type="ECO:0000256" key="2">
    <source>
        <dbReference type="ARBA" id="ARBA00023136"/>
    </source>
</evidence>
<dbReference type="GO" id="GO:0030215">
    <property type="term" value="F:semaphorin receptor binding"/>
    <property type="evidence" value="ECO:0007669"/>
    <property type="project" value="InterPro"/>
</dbReference>
<feature type="transmembrane region" description="Helical" evidence="6">
    <location>
        <begin position="428"/>
        <end position="449"/>
    </location>
</feature>
<dbReference type="GO" id="GO:0005886">
    <property type="term" value="C:plasma membrane"/>
    <property type="evidence" value="ECO:0007669"/>
    <property type="project" value="TreeGrafter"/>
</dbReference>
<keyword evidence="3" id="KW-0325">Glycoprotein</keyword>
<dbReference type="Gene3D" id="3.30.1680.10">
    <property type="entry name" value="ligand-binding face of the semaphorins, domain 2"/>
    <property type="match status" value="1"/>
</dbReference>
<dbReference type="InterPro" id="IPR027231">
    <property type="entry name" value="Semaphorin"/>
</dbReference>
<sequence>MSFCGSVARLSSSKQNLAPDICPRKIPKQLRTNDTCTTISIDVEKELWAVYLMLYGCPVTREKYTAGCLKNTSLIYYPKSNRLLPLSCKPDKSAKIYDEYGKMTHHALGNEDIDYMLFSYRNGYRHVSVVCPYSRKLIMESLDESKVPKMVLDEHEGSEQKWLPYNELPKIPSSIELMNPLKSIYGQALINLELNTDEEIVDYQASTFYGLGNKTFVIHILATNQGRIIKSITKDNVEHHFDLWCQVPGVITQIEIYNNSKVLILTHSMLISLPIEHCDEYGYCMDCIKSRDPHCAWKDGKRNQCVNILDVPANKHSTLLQDFEHGNAGRICKTNSPDHNYNSCMHTLQESQKQNSDCQKQNSDLISQKSNCDEKFHSQIQENADQKVHILRLDMENEKLRNELKAYQRGHSNKPETSNEDQSSSNSWLVLAVSILLFVLVGLVVYLVMLHRLAYDFVKQIHVSYTRMEMFLLRKPTNNQEGPTEPPIVLTTNGTRVEARRTPPERAPHQESNGTSSPEGVPLIDQTAQHTKKCVGKEEIKKVQSGDYLVNNSSRNNVPHQSSQNTDSTSSDEVVDRL</sequence>
<evidence type="ECO:0000256" key="3">
    <source>
        <dbReference type="ARBA" id="ARBA00023180"/>
    </source>
</evidence>
<reference evidence="9" key="1">
    <citation type="submission" date="2022-11" db="UniProtKB">
        <authorList>
            <consortium name="WormBaseParasite"/>
        </authorList>
    </citation>
    <scope>IDENTIFICATION</scope>
</reference>
<feature type="domain" description="PSI" evidence="7">
    <location>
        <begin position="277"/>
        <end position="333"/>
    </location>
</feature>
<dbReference type="GO" id="GO:0030335">
    <property type="term" value="P:positive regulation of cell migration"/>
    <property type="evidence" value="ECO:0007669"/>
    <property type="project" value="TreeGrafter"/>
</dbReference>
<organism evidence="8 9">
    <name type="scientific">Acrobeloides nanus</name>
    <dbReference type="NCBI Taxonomy" id="290746"/>
    <lineage>
        <taxon>Eukaryota</taxon>
        <taxon>Metazoa</taxon>
        <taxon>Ecdysozoa</taxon>
        <taxon>Nematoda</taxon>
        <taxon>Chromadorea</taxon>
        <taxon>Rhabditida</taxon>
        <taxon>Tylenchina</taxon>
        <taxon>Cephalobomorpha</taxon>
        <taxon>Cephaloboidea</taxon>
        <taxon>Cephalobidae</taxon>
        <taxon>Acrobeloides</taxon>
    </lineage>
</organism>
<evidence type="ECO:0000313" key="9">
    <source>
        <dbReference type="WBParaSite" id="ACRNAN_scaffold9927.g18443.t1"/>
    </source>
</evidence>
<evidence type="ECO:0000256" key="5">
    <source>
        <dbReference type="SAM" id="MobiDB-lite"/>
    </source>
</evidence>
<protein>
    <submittedName>
        <fullName evidence="9">PSI domain-containing protein</fullName>
    </submittedName>
</protein>
<accession>A0A914ER47</accession>
<evidence type="ECO:0000259" key="7">
    <source>
        <dbReference type="SMART" id="SM00423"/>
    </source>
</evidence>
<name>A0A914ER47_9BILA</name>
<feature type="compositionally biased region" description="Basic and acidic residues" evidence="5">
    <location>
        <begin position="497"/>
        <end position="509"/>
    </location>
</feature>
<keyword evidence="6" id="KW-1133">Transmembrane helix</keyword>
<dbReference type="GO" id="GO:0007411">
    <property type="term" value="P:axon guidance"/>
    <property type="evidence" value="ECO:0007669"/>
    <property type="project" value="TreeGrafter"/>
</dbReference>
<dbReference type="InterPro" id="IPR016201">
    <property type="entry name" value="PSI"/>
</dbReference>
<dbReference type="InterPro" id="IPR002165">
    <property type="entry name" value="Plexin_repeat"/>
</dbReference>
<dbReference type="Proteomes" id="UP000887540">
    <property type="component" value="Unplaced"/>
</dbReference>
<dbReference type="GO" id="GO:0071526">
    <property type="term" value="P:semaphorin-plexin signaling pathway"/>
    <property type="evidence" value="ECO:0007669"/>
    <property type="project" value="TreeGrafter"/>
</dbReference>
<dbReference type="GO" id="GO:0045499">
    <property type="term" value="F:chemorepellent activity"/>
    <property type="evidence" value="ECO:0007669"/>
    <property type="project" value="TreeGrafter"/>
</dbReference>
<comment type="subcellular location">
    <subcellularLocation>
        <location evidence="1">Membrane</location>
    </subcellularLocation>
</comment>
<feature type="compositionally biased region" description="Low complexity" evidence="5">
    <location>
        <begin position="561"/>
        <end position="572"/>
    </location>
</feature>
<keyword evidence="2 6" id="KW-0472">Membrane</keyword>
<dbReference type="PANTHER" id="PTHR11036:SF127">
    <property type="entry name" value="SEMAPHORIN-1A"/>
    <property type="match status" value="1"/>
</dbReference>
<dbReference type="SMART" id="SM00423">
    <property type="entry name" value="PSI"/>
    <property type="match status" value="1"/>
</dbReference>
<feature type="compositionally biased region" description="Polar residues" evidence="5">
    <location>
        <begin position="550"/>
        <end position="560"/>
    </location>
</feature>
<feature type="coiled-coil region" evidence="4">
    <location>
        <begin position="348"/>
        <end position="410"/>
    </location>
</feature>
<proteinExistence type="predicted"/>
<feature type="region of interest" description="Disordered" evidence="5">
    <location>
        <begin position="544"/>
        <end position="578"/>
    </location>
</feature>
<dbReference type="AlphaFoldDB" id="A0A914ER47"/>
<evidence type="ECO:0000256" key="6">
    <source>
        <dbReference type="SAM" id="Phobius"/>
    </source>
</evidence>